<proteinExistence type="predicted"/>
<name>D8UCE8_VOLCA</name>
<dbReference type="STRING" id="3068.D8UCE8"/>
<dbReference type="InParanoid" id="D8UCE8"/>
<dbReference type="SUPFAM" id="SSF53098">
    <property type="entry name" value="Ribonuclease H-like"/>
    <property type="match status" value="1"/>
</dbReference>
<evidence type="ECO:0008006" key="4">
    <source>
        <dbReference type="Google" id="ProtNLM"/>
    </source>
</evidence>
<evidence type="ECO:0000313" key="2">
    <source>
        <dbReference type="EMBL" id="EFJ42635.1"/>
    </source>
</evidence>
<feature type="region of interest" description="Disordered" evidence="1">
    <location>
        <begin position="214"/>
        <end position="252"/>
    </location>
</feature>
<reference evidence="2 3" key="1">
    <citation type="journal article" date="2010" name="Science">
        <title>Genomic analysis of organismal complexity in the multicellular green alga Volvox carteri.</title>
        <authorList>
            <person name="Prochnik S.E."/>
            <person name="Umen J."/>
            <person name="Nedelcu A.M."/>
            <person name="Hallmann A."/>
            <person name="Miller S.M."/>
            <person name="Nishii I."/>
            <person name="Ferris P."/>
            <person name="Kuo A."/>
            <person name="Mitros T."/>
            <person name="Fritz-Laylin L.K."/>
            <person name="Hellsten U."/>
            <person name="Chapman J."/>
            <person name="Simakov O."/>
            <person name="Rensing S.A."/>
            <person name="Terry A."/>
            <person name="Pangilinan J."/>
            <person name="Kapitonov V."/>
            <person name="Jurka J."/>
            <person name="Salamov A."/>
            <person name="Shapiro H."/>
            <person name="Schmutz J."/>
            <person name="Grimwood J."/>
            <person name="Lindquist E."/>
            <person name="Lucas S."/>
            <person name="Grigoriev I.V."/>
            <person name="Schmitt R."/>
            <person name="Kirk D."/>
            <person name="Rokhsar D.S."/>
        </authorList>
    </citation>
    <scope>NUCLEOTIDE SEQUENCE [LARGE SCALE GENOMIC DNA]</scope>
    <source>
        <strain evidence="3">f. Nagariensis / Eve</strain>
    </source>
</reference>
<evidence type="ECO:0000313" key="3">
    <source>
        <dbReference type="Proteomes" id="UP000001058"/>
    </source>
</evidence>
<dbReference type="InterPro" id="IPR012337">
    <property type="entry name" value="RNaseH-like_sf"/>
</dbReference>
<dbReference type="RefSeq" id="XP_002956286.1">
    <property type="nucleotide sequence ID" value="XM_002956240.1"/>
</dbReference>
<feature type="compositionally biased region" description="Polar residues" evidence="1">
    <location>
        <begin position="225"/>
        <end position="242"/>
    </location>
</feature>
<sequence>MGGGRSTGYDWDAGPWLAEPRHRLEAWINDVAMHVCSAFNLRVREMDWPLCRLALFLDPRYRGLIDPKASVKPLFKQAIEISKRHGHGQQSNDRLVSQLVVYNARQEPFDLPPNGSSFDDLRLWWLSMLPLPSADMIAQVALTILDIVPHAASMERTFSIMGWFQDKRSNRFKDETVKKMTTIKTWYDSQASDKSANNAKASALEVPTISNLDIKEPVTPGQPAANPQTVNVGPGSSATQPGQGLEPQAAANRRVTRTAVKAAGQPAPPATGGSEINADFWDGEDESATAEDVIAHLGAIGQAVQADMAAEVQLLRNQGSMFSALMMEAIYGIDESLDPLAPTQLPAPPSRGLHVCMPVLDV</sequence>
<protein>
    <recommendedName>
        <fullName evidence="4">HAT C-terminal dimerisation domain-containing protein</fullName>
    </recommendedName>
</protein>
<accession>D8UCE8</accession>
<evidence type="ECO:0000256" key="1">
    <source>
        <dbReference type="SAM" id="MobiDB-lite"/>
    </source>
</evidence>
<dbReference type="KEGG" id="vcn:VOLCADRAFT_97304"/>
<dbReference type="EMBL" id="GL378380">
    <property type="protein sequence ID" value="EFJ42635.1"/>
    <property type="molecule type" value="Genomic_DNA"/>
</dbReference>
<keyword evidence="3" id="KW-1185">Reference proteome</keyword>
<dbReference type="AlphaFoldDB" id="D8UCE8"/>
<dbReference type="OrthoDB" id="1937290at2759"/>
<gene>
    <name evidence="2" type="ORF">VOLCADRAFT_97304</name>
</gene>
<dbReference type="GeneID" id="9619162"/>
<dbReference type="Proteomes" id="UP000001058">
    <property type="component" value="Unassembled WGS sequence"/>
</dbReference>
<organism evidence="3">
    <name type="scientific">Volvox carteri f. nagariensis</name>
    <dbReference type="NCBI Taxonomy" id="3068"/>
    <lineage>
        <taxon>Eukaryota</taxon>
        <taxon>Viridiplantae</taxon>
        <taxon>Chlorophyta</taxon>
        <taxon>core chlorophytes</taxon>
        <taxon>Chlorophyceae</taxon>
        <taxon>CS clade</taxon>
        <taxon>Chlamydomonadales</taxon>
        <taxon>Volvocaceae</taxon>
        <taxon>Volvox</taxon>
    </lineage>
</organism>